<evidence type="ECO:0000313" key="2">
    <source>
        <dbReference type="Proteomes" id="UP000657385"/>
    </source>
</evidence>
<name>A0A931AY67_9ACTN</name>
<dbReference type="AlphaFoldDB" id="A0A931AY67"/>
<reference evidence="1" key="1">
    <citation type="submission" date="2020-11" db="EMBL/GenBank/DDBJ databases">
        <title>Isolation and identification of active actinomycetes.</title>
        <authorList>
            <person name="Yu B."/>
        </authorList>
    </citation>
    <scope>NUCLEOTIDE SEQUENCE</scope>
    <source>
        <strain evidence="1">NEAU-YB345</strain>
    </source>
</reference>
<organism evidence="1 2">
    <name type="scientific">Streptacidiphilus fuscans</name>
    <dbReference type="NCBI Taxonomy" id="2789292"/>
    <lineage>
        <taxon>Bacteria</taxon>
        <taxon>Bacillati</taxon>
        <taxon>Actinomycetota</taxon>
        <taxon>Actinomycetes</taxon>
        <taxon>Kitasatosporales</taxon>
        <taxon>Streptomycetaceae</taxon>
        <taxon>Streptacidiphilus</taxon>
    </lineage>
</organism>
<dbReference type="RefSeq" id="WP_196192761.1">
    <property type="nucleotide sequence ID" value="NZ_JADPRT010000002.1"/>
</dbReference>
<sequence>MKTMITKLTGRTLAAEALGMPCFDATAVDARGSKALGLAGLGLSSVGAGVDATRVRLAAAALVGNGSGAWNARRDERPTEAPVALLTAFPGGYGDVAGAGAGSIKHQHSFASQKHTQHLQQQIAAQAITMRAFRGPRPWIERT</sequence>
<dbReference type="EMBL" id="JADPRT010000002">
    <property type="protein sequence ID" value="MBF9067604.1"/>
    <property type="molecule type" value="Genomic_DNA"/>
</dbReference>
<keyword evidence="2" id="KW-1185">Reference proteome</keyword>
<comment type="caution">
    <text evidence="1">The sequence shown here is derived from an EMBL/GenBank/DDBJ whole genome shotgun (WGS) entry which is preliminary data.</text>
</comment>
<dbReference type="Proteomes" id="UP000657385">
    <property type="component" value="Unassembled WGS sequence"/>
</dbReference>
<accession>A0A931AY67</accession>
<evidence type="ECO:0000313" key="1">
    <source>
        <dbReference type="EMBL" id="MBF9067604.1"/>
    </source>
</evidence>
<protein>
    <submittedName>
        <fullName evidence="1">Uncharacterized protein</fullName>
    </submittedName>
</protein>
<proteinExistence type="predicted"/>
<gene>
    <name evidence="1" type="ORF">I2501_06065</name>
</gene>